<dbReference type="Gene3D" id="1.10.630.10">
    <property type="entry name" value="Cytochrome P450"/>
    <property type="match status" value="1"/>
</dbReference>
<dbReference type="Proteomes" id="UP000028725">
    <property type="component" value="Unassembled WGS sequence"/>
</dbReference>
<gene>
    <name evidence="3" type="ORF">DB31_6544</name>
</gene>
<dbReference type="PROSITE" id="PS00086">
    <property type="entry name" value="CYTOCHROME_P450"/>
    <property type="match status" value="1"/>
</dbReference>
<dbReference type="GO" id="GO:0016705">
    <property type="term" value="F:oxidoreductase activity, acting on paired donors, with incorporation or reduction of molecular oxygen"/>
    <property type="evidence" value="ECO:0007669"/>
    <property type="project" value="InterPro"/>
</dbReference>
<keyword evidence="2" id="KW-0349">Heme</keyword>
<dbReference type="GO" id="GO:0004497">
    <property type="term" value="F:monooxygenase activity"/>
    <property type="evidence" value="ECO:0007669"/>
    <property type="project" value="UniProtKB-KW"/>
</dbReference>
<dbReference type="SUPFAM" id="SSF48264">
    <property type="entry name" value="Cytochrome P450"/>
    <property type="match status" value="1"/>
</dbReference>
<keyword evidence="2" id="KW-0479">Metal-binding</keyword>
<accession>A0A085WPF6</accession>
<protein>
    <submittedName>
        <fullName evidence="3">Putative cytochrome P450 hydroxylase</fullName>
    </submittedName>
</protein>
<dbReference type="InterPro" id="IPR001128">
    <property type="entry name" value="Cyt_P450"/>
</dbReference>
<dbReference type="EMBL" id="JMCB01000004">
    <property type="protein sequence ID" value="KFE69569.1"/>
    <property type="molecule type" value="Genomic_DNA"/>
</dbReference>
<dbReference type="GO" id="GO:0005506">
    <property type="term" value="F:iron ion binding"/>
    <property type="evidence" value="ECO:0007669"/>
    <property type="project" value="InterPro"/>
</dbReference>
<comment type="caution">
    <text evidence="3">The sequence shown here is derived from an EMBL/GenBank/DDBJ whole genome shotgun (WGS) entry which is preliminary data.</text>
</comment>
<dbReference type="GO" id="GO:0020037">
    <property type="term" value="F:heme binding"/>
    <property type="evidence" value="ECO:0007669"/>
    <property type="project" value="InterPro"/>
</dbReference>
<dbReference type="InterPro" id="IPR017972">
    <property type="entry name" value="Cyt_P450_CS"/>
</dbReference>
<keyword evidence="2" id="KW-0560">Oxidoreductase</keyword>
<sequence length="370" mass="40428">MALLEQLRRSGSVVHIPDDAAWAVLGHAEAVEVLTHPETYSSAWGTGVRSKHDGAPSPELLSLNLSDPPLHTALRRAVAQVFTPARLSQLTEGLTQRVREALSSLQERGGDFVTEVAQPVALGTFGEWLSLEGRELQELGHLSRRLARAEDLHPGEHAQAYEEWRSADEAVQAVLREGLRQGRSGIFWELAREVRLNGAPLEERDALYLLRLIVQTGHETTAHALSGALHALLTQAVEFEGLDTLTATEELLRWTTPIIRFGRRVTHPASLGGVALAPGTRVIVFFSAVNRDPAVFPEPDRLVFGRRPNPHLAFGAGPHTCMGAVLARMQLRALVEALREGPRLRLVGEPRRLISAVTSGFASLPVTGRE</sequence>
<evidence type="ECO:0000256" key="1">
    <source>
        <dbReference type="ARBA" id="ARBA00010617"/>
    </source>
</evidence>
<dbReference type="PANTHER" id="PTHR46696:SF1">
    <property type="entry name" value="CYTOCHROME P450 YJIB-RELATED"/>
    <property type="match status" value="1"/>
</dbReference>
<keyword evidence="2" id="KW-0408">Iron</keyword>
<dbReference type="PRINTS" id="PR00385">
    <property type="entry name" value="P450"/>
</dbReference>
<keyword evidence="4" id="KW-1185">Reference proteome</keyword>
<evidence type="ECO:0000313" key="4">
    <source>
        <dbReference type="Proteomes" id="UP000028725"/>
    </source>
</evidence>
<dbReference type="PANTHER" id="PTHR46696">
    <property type="entry name" value="P450, PUTATIVE (EUROFUNG)-RELATED"/>
    <property type="match status" value="1"/>
</dbReference>
<evidence type="ECO:0000313" key="3">
    <source>
        <dbReference type="EMBL" id="KFE69569.1"/>
    </source>
</evidence>
<evidence type="ECO:0000256" key="2">
    <source>
        <dbReference type="RuleBase" id="RU000461"/>
    </source>
</evidence>
<dbReference type="STRING" id="394096.DB31_6544"/>
<dbReference type="PRINTS" id="PR00359">
    <property type="entry name" value="BP450"/>
</dbReference>
<dbReference type="InterPro" id="IPR036396">
    <property type="entry name" value="Cyt_P450_sf"/>
</dbReference>
<dbReference type="AlphaFoldDB" id="A0A085WPF6"/>
<dbReference type="InterPro" id="IPR002397">
    <property type="entry name" value="Cyt_P450_B"/>
</dbReference>
<keyword evidence="2" id="KW-0503">Monooxygenase</keyword>
<reference evidence="3 4" key="1">
    <citation type="submission" date="2014-04" db="EMBL/GenBank/DDBJ databases">
        <title>Genome assembly of Hyalangium minutum DSM 14724.</title>
        <authorList>
            <person name="Sharma G."/>
            <person name="Subramanian S."/>
        </authorList>
    </citation>
    <scope>NUCLEOTIDE SEQUENCE [LARGE SCALE GENOMIC DNA]</scope>
    <source>
        <strain evidence="3 4">DSM 14724</strain>
    </source>
</reference>
<organism evidence="3 4">
    <name type="scientific">Hyalangium minutum</name>
    <dbReference type="NCBI Taxonomy" id="394096"/>
    <lineage>
        <taxon>Bacteria</taxon>
        <taxon>Pseudomonadati</taxon>
        <taxon>Myxococcota</taxon>
        <taxon>Myxococcia</taxon>
        <taxon>Myxococcales</taxon>
        <taxon>Cystobacterineae</taxon>
        <taxon>Archangiaceae</taxon>
        <taxon>Hyalangium</taxon>
    </lineage>
</organism>
<proteinExistence type="inferred from homology"/>
<name>A0A085WPF6_9BACT</name>
<dbReference type="Pfam" id="PF00067">
    <property type="entry name" value="p450"/>
    <property type="match status" value="1"/>
</dbReference>
<comment type="similarity">
    <text evidence="1 2">Belongs to the cytochrome P450 family.</text>
</comment>